<reference evidence="2 3" key="1">
    <citation type="journal article" date="2018" name="Biotechnol. Adv.">
        <title>Improved genomic resources and new bioinformatic workflow for the carcinogenic parasite Clonorchis sinensis: Biotechnological implications.</title>
        <authorList>
            <person name="Wang D."/>
            <person name="Korhonen P.K."/>
            <person name="Gasser R.B."/>
            <person name="Young N.D."/>
        </authorList>
    </citation>
    <scope>NUCLEOTIDE SEQUENCE [LARGE SCALE GENOMIC DNA]</scope>
    <source>
        <strain evidence="2">Cs-k2</strain>
    </source>
</reference>
<evidence type="ECO:0000313" key="3">
    <source>
        <dbReference type="Proteomes" id="UP000286415"/>
    </source>
</evidence>
<gene>
    <name evidence="1" type="ORF">CSKR_105123</name>
    <name evidence="2" type="ORF">CSKR_105124</name>
</gene>
<keyword evidence="3" id="KW-1185">Reference proteome</keyword>
<reference evidence="2 3" key="2">
    <citation type="journal article" date="2021" name="Genomics">
        <title>High-quality reference genome for Clonorchis sinensis.</title>
        <authorList>
            <person name="Young N.D."/>
            <person name="Stroehlein A.J."/>
            <person name="Kinkar L."/>
            <person name="Wang T."/>
            <person name="Sohn W.M."/>
            <person name="Chang B.C.H."/>
            <person name="Kaur P."/>
            <person name="Weisz D."/>
            <person name="Dudchenko O."/>
            <person name="Aiden E.L."/>
            <person name="Korhonen P.K."/>
            <person name="Gasser R.B."/>
        </authorList>
    </citation>
    <scope>NUCLEOTIDE SEQUENCE [LARGE SCALE GENOMIC DNA]</scope>
    <source>
        <strain evidence="2">Cs-k2</strain>
    </source>
</reference>
<proteinExistence type="predicted"/>
<sequence length="139" mass="15904">MDDVFDSSPEDNKTDLLLGSRDWLQRKQVIQLSAERDAIFAAREQRLQLQFECGVREGFRMASKIATLRGRLMVRAKFAHQEYKKVIEAVIAEIDEVQDKLIASFLENGYTTDPIVSECIHKAELLLSSCTKYPNYSSD</sequence>
<dbReference type="Proteomes" id="UP000286415">
    <property type="component" value="Unassembled WGS sequence"/>
</dbReference>
<evidence type="ECO:0000313" key="1">
    <source>
        <dbReference type="EMBL" id="KAG5450461.1"/>
    </source>
</evidence>
<evidence type="ECO:0000313" key="2">
    <source>
        <dbReference type="EMBL" id="KAG5450462.1"/>
    </source>
</evidence>
<comment type="caution">
    <text evidence="2">The sequence shown here is derived from an EMBL/GenBank/DDBJ whole genome shotgun (WGS) entry which is preliminary data.</text>
</comment>
<organism evidence="2 3">
    <name type="scientific">Clonorchis sinensis</name>
    <name type="common">Chinese liver fluke</name>
    <dbReference type="NCBI Taxonomy" id="79923"/>
    <lineage>
        <taxon>Eukaryota</taxon>
        <taxon>Metazoa</taxon>
        <taxon>Spiralia</taxon>
        <taxon>Lophotrochozoa</taxon>
        <taxon>Platyhelminthes</taxon>
        <taxon>Trematoda</taxon>
        <taxon>Digenea</taxon>
        <taxon>Opisthorchiida</taxon>
        <taxon>Opisthorchiata</taxon>
        <taxon>Opisthorchiidae</taxon>
        <taxon>Clonorchis</taxon>
    </lineage>
</organism>
<dbReference type="OrthoDB" id="6231491at2759"/>
<name>A0A3R7F7A7_CLOSI</name>
<dbReference type="AlphaFoldDB" id="A0A3R7F7A7"/>
<protein>
    <submittedName>
        <fullName evidence="2">Uncharacterized protein</fullName>
    </submittedName>
</protein>
<accession>A0A3R7F7A7</accession>
<dbReference type="EMBL" id="NIRI02000042">
    <property type="protein sequence ID" value="KAG5450462.1"/>
    <property type="molecule type" value="Genomic_DNA"/>
</dbReference>
<dbReference type="EMBL" id="NIRI02000042">
    <property type="protein sequence ID" value="KAG5450461.1"/>
    <property type="molecule type" value="Genomic_DNA"/>
</dbReference>